<sequence>MTRSAYTRPRDLDYGIGVTTTPVERSIAFAAVFNFRDLGGLTTADGRTVRRRTVYRSDTLSRLGAEDRDAFTALGVRTVIDLRRPAEVASMGRVPEWTQVVWRHNHLEHPLWDHSTYTTEIGVARWLSERYLELAHHGRADIARVVGMLTDEQHGPTVVHCVAGKDRTGLIVALALDLLGVPDDQIAADYALTERSAPMFTQWVRSAFPNEDHATTPPFFTYTPAEAMLMTLHGLRYRHGSVTEYLVGAGLHRDRVQRLRERMLEA</sequence>
<dbReference type="InterPro" id="IPR026893">
    <property type="entry name" value="Tyr/Ser_Pase_IphP-type"/>
</dbReference>
<comment type="caution">
    <text evidence="3">The sequence shown here is derived from an EMBL/GenBank/DDBJ whole genome shotgun (WGS) entry which is preliminary data.</text>
</comment>
<dbReference type="PROSITE" id="PS50056">
    <property type="entry name" value="TYR_PHOSPHATASE_2"/>
    <property type="match status" value="1"/>
</dbReference>
<protein>
    <recommendedName>
        <fullName evidence="2">Tyrosine specific protein phosphatases domain-containing protein</fullName>
    </recommendedName>
</protein>
<dbReference type="GO" id="GO:0004721">
    <property type="term" value="F:phosphoprotein phosphatase activity"/>
    <property type="evidence" value="ECO:0007669"/>
    <property type="project" value="InterPro"/>
</dbReference>
<dbReference type="PROSITE" id="PS00383">
    <property type="entry name" value="TYR_PHOSPHATASE_1"/>
    <property type="match status" value="1"/>
</dbReference>
<dbReference type="Gene3D" id="3.90.190.10">
    <property type="entry name" value="Protein tyrosine phosphatase superfamily"/>
    <property type="match status" value="1"/>
</dbReference>
<evidence type="ECO:0000313" key="4">
    <source>
        <dbReference type="Proteomes" id="UP000630887"/>
    </source>
</evidence>
<dbReference type="InterPro" id="IPR016130">
    <property type="entry name" value="Tyr_Pase_AS"/>
</dbReference>
<evidence type="ECO:0000313" key="3">
    <source>
        <dbReference type="EMBL" id="GIG03355.1"/>
    </source>
</evidence>
<organism evidence="3 4">
    <name type="scientific">Catellatospora coxensis</name>
    <dbReference type="NCBI Taxonomy" id="310354"/>
    <lineage>
        <taxon>Bacteria</taxon>
        <taxon>Bacillati</taxon>
        <taxon>Actinomycetota</taxon>
        <taxon>Actinomycetes</taxon>
        <taxon>Micromonosporales</taxon>
        <taxon>Micromonosporaceae</taxon>
        <taxon>Catellatospora</taxon>
    </lineage>
</organism>
<dbReference type="EMBL" id="BONI01000001">
    <property type="protein sequence ID" value="GIG03355.1"/>
    <property type="molecule type" value="Genomic_DNA"/>
</dbReference>
<keyword evidence="4" id="KW-1185">Reference proteome</keyword>
<dbReference type="PANTHER" id="PTHR31126">
    <property type="entry name" value="TYROSINE-PROTEIN PHOSPHATASE"/>
    <property type="match status" value="1"/>
</dbReference>
<evidence type="ECO:0000256" key="1">
    <source>
        <dbReference type="ARBA" id="ARBA00009580"/>
    </source>
</evidence>
<feature type="domain" description="Tyrosine specific protein phosphatases" evidence="2">
    <location>
        <begin position="140"/>
        <end position="176"/>
    </location>
</feature>
<evidence type="ECO:0000259" key="2">
    <source>
        <dbReference type="PROSITE" id="PS50056"/>
    </source>
</evidence>
<dbReference type="Pfam" id="PF13350">
    <property type="entry name" value="Y_phosphatase3"/>
    <property type="match status" value="1"/>
</dbReference>
<gene>
    <name evidence="3" type="ORF">Cco03nite_00550</name>
</gene>
<dbReference type="InterPro" id="IPR029021">
    <property type="entry name" value="Prot-tyrosine_phosphatase-like"/>
</dbReference>
<accession>A0A8J3KWR4</accession>
<name>A0A8J3KWR4_9ACTN</name>
<dbReference type="Proteomes" id="UP000630887">
    <property type="component" value="Unassembled WGS sequence"/>
</dbReference>
<comment type="similarity">
    <text evidence="1">Belongs to the protein-tyrosine phosphatase family.</text>
</comment>
<dbReference type="PANTHER" id="PTHR31126:SF1">
    <property type="entry name" value="TYROSINE SPECIFIC PROTEIN PHOSPHATASES DOMAIN-CONTAINING PROTEIN"/>
    <property type="match status" value="1"/>
</dbReference>
<proteinExistence type="inferred from homology"/>
<dbReference type="InterPro" id="IPR000387">
    <property type="entry name" value="Tyr_Pase_dom"/>
</dbReference>
<reference evidence="3 4" key="1">
    <citation type="submission" date="2021-01" db="EMBL/GenBank/DDBJ databases">
        <title>Whole genome shotgun sequence of Catellatospora coxensis NBRC 107359.</title>
        <authorList>
            <person name="Komaki H."/>
            <person name="Tamura T."/>
        </authorList>
    </citation>
    <scope>NUCLEOTIDE SEQUENCE [LARGE SCALE GENOMIC DNA]</scope>
    <source>
        <strain evidence="3 4">NBRC 107359</strain>
    </source>
</reference>
<dbReference type="SUPFAM" id="SSF52799">
    <property type="entry name" value="(Phosphotyrosine protein) phosphatases II"/>
    <property type="match status" value="1"/>
</dbReference>
<dbReference type="AlphaFoldDB" id="A0A8J3KWR4"/>